<dbReference type="GO" id="GO:0004725">
    <property type="term" value="F:protein tyrosine phosphatase activity"/>
    <property type="evidence" value="ECO:0007669"/>
    <property type="project" value="UniProtKB-EC"/>
</dbReference>
<comment type="caution">
    <text evidence="2">The sequence shown here is derived from an EMBL/GenBank/DDBJ whole genome shotgun (WGS) entry which is preliminary data.</text>
</comment>
<protein>
    <submittedName>
        <fullName evidence="2">Protein-tyrosine phosphatase</fullName>
        <ecNumber evidence="2">3.1.3.48</ecNumber>
    </submittedName>
</protein>
<dbReference type="InterPro" id="IPR026893">
    <property type="entry name" value="Tyr/Ser_Pase_IphP-type"/>
</dbReference>
<dbReference type="PANTHER" id="PTHR31126:SF1">
    <property type="entry name" value="TYROSINE SPECIFIC PROTEIN PHOSPHATASES DOMAIN-CONTAINING PROTEIN"/>
    <property type="match status" value="1"/>
</dbReference>
<dbReference type="InterPro" id="IPR016130">
    <property type="entry name" value="Tyr_Pase_AS"/>
</dbReference>
<evidence type="ECO:0000256" key="1">
    <source>
        <dbReference type="ARBA" id="ARBA00009580"/>
    </source>
</evidence>
<dbReference type="RefSeq" id="WP_209686900.1">
    <property type="nucleotide sequence ID" value="NZ_JAGGLU010000006.1"/>
</dbReference>
<name>A0ABS4MEQ2_9LACO</name>
<accession>A0ABS4MEQ2</accession>
<sequence>MTKPIVLPLEEVPNARDLGGYVGLNGRKVKLHRLVRTGKMFNIPQRDVNYLADYGVNQVIDLRTAGEIEKWPDTNIPGSKHYNISVHADNKNGVDKRLEQLRASYDKDQYAGFKAMCHQYTKATMSEHAHHTYHKVLELLANNEAGATLFHCSEGKDRTGLAAVLILYILGVDMETIRQDYLYSNYLLNDYRAQMDKKIVKQGGNYSLRAAVRSLGGVANEYLDTALILMEENYGSIDNYLKQALGVDEVLKRRLQDLYLED</sequence>
<dbReference type="Pfam" id="PF13350">
    <property type="entry name" value="Y_phosphatase3"/>
    <property type="match status" value="1"/>
</dbReference>
<dbReference type="InterPro" id="IPR029021">
    <property type="entry name" value="Prot-tyrosine_phosphatase-like"/>
</dbReference>
<gene>
    <name evidence="2" type="ORF">J2Z60_001335</name>
</gene>
<comment type="similarity">
    <text evidence="1">Belongs to the protein-tyrosine phosphatase family.</text>
</comment>
<dbReference type="PROSITE" id="PS00383">
    <property type="entry name" value="TYR_PHOSPHATASE_1"/>
    <property type="match status" value="1"/>
</dbReference>
<dbReference type="Proteomes" id="UP001519292">
    <property type="component" value="Unassembled WGS sequence"/>
</dbReference>
<keyword evidence="2" id="KW-0378">Hydrolase</keyword>
<proteinExistence type="inferred from homology"/>
<evidence type="ECO:0000313" key="2">
    <source>
        <dbReference type="EMBL" id="MBP2058158.1"/>
    </source>
</evidence>
<keyword evidence="3" id="KW-1185">Reference proteome</keyword>
<dbReference type="SUPFAM" id="SSF52799">
    <property type="entry name" value="(Phosphotyrosine protein) phosphatases II"/>
    <property type="match status" value="1"/>
</dbReference>
<dbReference type="EC" id="3.1.3.48" evidence="2"/>
<organism evidence="2 3">
    <name type="scientific">Lactobacillus colini</name>
    <dbReference type="NCBI Taxonomy" id="1819254"/>
    <lineage>
        <taxon>Bacteria</taxon>
        <taxon>Bacillati</taxon>
        <taxon>Bacillota</taxon>
        <taxon>Bacilli</taxon>
        <taxon>Lactobacillales</taxon>
        <taxon>Lactobacillaceae</taxon>
        <taxon>Lactobacillus</taxon>
    </lineage>
</organism>
<evidence type="ECO:0000313" key="3">
    <source>
        <dbReference type="Proteomes" id="UP001519292"/>
    </source>
</evidence>
<dbReference type="Gene3D" id="3.90.190.10">
    <property type="entry name" value="Protein tyrosine phosphatase superfamily"/>
    <property type="match status" value="1"/>
</dbReference>
<dbReference type="EMBL" id="JAGGLU010000006">
    <property type="protein sequence ID" value="MBP2058158.1"/>
    <property type="molecule type" value="Genomic_DNA"/>
</dbReference>
<reference evidence="2 3" key="1">
    <citation type="submission" date="2021-03" db="EMBL/GenBank/DDBJ databases">
        <title>Genomic Encyclopedia of Type Strains, Phase IV (KMG-IV): sequencing the most valuable type-strain genomes for metagenomic binning, comparative biology and taxonomic classification.</title>
        <authorList>
            <person name="Goeker M."/>
        </authorList>
    </citation>
    <scope>NUCLEOTIDE SEQUENCE [LARGE SCALE GENOMIC DNA]</scope>
    <source>
        <strain evidence="2 3">DSM 101872</strain>
    </source>
</reference>
<dbReference type="PANTHER" id="PTHR31126">
    <property type="entry name" value="TYROSINE-PROTEIN PHOSPHATASE"/>
    <property type="match status" value="1"/>
</dbReference>